<gene>
    <name evidence="2" type="primary">ku</name>
    <name evidence="4" type="ORF">DEALK_16060</name>
</gene>
<protein>
    <recommendedName>
        <fullName evidence="2">Non-homologous end joining protein Ku</fullName>
    </recommendedName>
</protein>
<name>A0A0W0GJM7_9CHLR</name>
<comment type="function">
    <text evidence="2">With LigD forms a non-homologous end joining (NHEJ) DNA repair enzyme, which repairs dsDNA breaks with reduced fidelity. Binds linear dsDNA with 5'- and 3'- overhangs but not closed circular dsDNA nor ssDNA. Recruits and stimulates the ligase activity of LigD.</text>
</comment>
<comment type="subunit">
    <text evidence="2">Homodimer. Interacts with LigD.</text>
</comment>
<dbReference type="Pfam" id="PF02735">
    <property type="entry name" value="Ku"/>
    <property type="match status" value="1"/>
</dbReference>
<proteinExistence type="inferred from homology"/>
<dbReference type="OrthoDB" id="9795084at2"/>
<keyword evidence="5" id="KW-1185">Reference proteome</keyword>
<dbReference type="RefSeq" id="WP_058439696.1">
    <property type="nucleotide sequence ID" value="NZ_KQ758903.1"/>
</dbReference>
<dbReference type="NCBIfam" id="TIGR02772">
    <property type="entry name" value="Ku_bact"/>
    <property type="match status" value="1"/>
</dbReference>
<organism evidence="4 5">
    <name type="scientific">Dehalogenimonas alkenigignens</name>
    <dbReference type="NCBI Taxonomy" id="1217799"/>
    <lineage>
        <taxon>Bacteria</taxon>
        <taxon>Bacillati</taxon>
        <taxon>Chloroflexota</taxon>
        <taxon>Dehalococcoidia</taxon>
        <taxon>Dehalococcoidales</taxon>
        <taxon>Dehalococcoidaceae</taxon>
        <taxon>Dehalogenimonas</taxon>
    </lineage>
</organism>
<evidence type="ECO:0000256" key="2">
    <source>
        <dbReference type="HAMAP-Rule" id="MF_01875"/>
    </source>
</evidence>
<keyword evidence="2" id="KW-0227">DNA damage</keyword>
<comment type="similarity">
    <text evidence="2">Belongs to the prokaryotic Ku family.</text>
</comment>
<dbReference type="InterPro" id="IPR009187">
    <property type="entry name" value="Prok_Ku"/>
</dbReference>
<dbReference type="GO" id="GO:0006303">
    <property type="term" value="P:double-strand break repair via nonhomologous end joining"/>
    <property type="evidence" value="ECO:0007669"/>
    <property type="project" value="UniProtKB-UniRule"/>
</dbReference>
<evidence type="ECO:0000256" key="1">
    <source>
        <dbReference type="ARBA" id="ARBA00023125"/>
    </source>
</evidence>
<dbReference type="Proteomes" id="UP000053947">
    <property type="component" value="Unassembled WGS sequence"/>
</dbReference>
<dbReference type="EMBL" id="LFDV01000002">
    <property type="protein sequence ID" value="KTB48759.1"/>
    <property type="molecule type" value="Genomic_DNA"/>
</dbReference>
<keyword evidence="2" id="KW-0233">DNA recombination</keyword>
<dbReference type="PIRSF" id="PIRSF006493">
    <property type="entry name" value="Prok_Ku"/>
    <property type="match status" value="1"/>
</dbReference>
<evidence type="ECO:0000259" key="3">
    <source>
        <dbReference type="SMART" id="SM00559"/>
    </source>
</evidence>
<dbReference type="SUPFAM" id="SSF100939">
    <property type="entry name" value="SPOC domain-like"/>
    <property type="match status" value="1"/>
</dbReference>
<dbReference type="InterPro" id="IPR006164">
    <property type="entry name" value="DNA_bd_Ku70/Ku80"/>
</dbReference>
<reference evidence="4 5" key="1">
    <citation type="submission" date="2015-06" db="EMBL/GenBank/DDBJ databases">
        <title>Genome sequence of the organohalide-respiring Dehalogenimonas alkenigignens type strain (IP3-3T).</title>
        <authorList>
            <person name="Key T.A."/>
            <person name="Richmond D.P."/>
            <person name="Bowman K.S."/>
            <person name="Cho Y.-J."/>
            <person name="Chun J."/>
            <person name="da Costa M.S."/>
            <person name="Rainey F.A."/>
            <person name="Moe W.M."/>
        </authorList>
    </citation>
    <scope>NUCLEOTIDE SEQUENCE [LARGE SCALE GENOMIC DNA]</scope>
    <source>
        <strain evidence="4 5">IP3-3</strain>
    </source>
</reference>
<dbReference type="InterPro" id="IPR016194">
    <property type="entry name" value="SPOC-like_C_dom_sf"/>
</dbReference>
<evidence type="ECO:0000313" key="5">
    <source>
        <dbReference type="Proteomes" id="UP000053947"/>
    </source>
</evidence>
<dbReference type="PANTHER" id="PTHR41251">
    <property type="entry name" value="NON-HOMOLOGOUS END JOINING PROTEIN KU"/>
    <property type="match status" value="1"/>
</dbReference>
<evidence type="ECO:0000313" key="4">
    <source>
        <dbReference type="EMBL" id="KTB48759.1"/>
    </source>
</evidence>
<sequence>MPKAFWKGAISFGLVVIPVSMSVAVRERPLRFSYLHNKDLIKPNQVLHCPEDGEYFSIKDTVRGYEYAKGHYIVITEDDFEAVPLRTTRSIDIQSFVDAGEIDPIYFFDSHYLEPQQLGEKPFRLLRLAMLETGKVAVAKVAFARKEHLACLRPYGETLVLHTMRYPGEITEAPEVAESKAAPSKAEINMAVSLIRSMEEPFKPGQYRDEYRAALEKIIAAKLKGKKIEAPKVTPEKETEDLMAALEASLAKAKPKIMAVKEK</sequence>
<feature type="domain" description="Ku" evidence="3">
    <location>
        <begin position="53"/>
        <end position="181"/>
    </location>
</feature>
<dbReference type="SMART" id="SM00559">
    <property type="entry name" value="Ku78"/>
    <property type="match status" value="1"/>
</dbReference>
<dbReference type="HAMAP" id="MF_01875">
    <property type="entry name" value="Prokaryotic_Ku"/>
    <property type="match status" value="1"/>
</dbReference>
<dbReference type="PANTHER" id="PTHR41251:SF1">
    <property type="entry name" value="NON-HOMOLOGOUS END JOINING PROTEIN KU"/>
    <property type="match status" value="1"/>
</dbReference>
<keyword evidence="1 2" id="KW-0238">DNA-binding</keyword>
<accession>A0A0W0GJM7</accession>
<dbReference type="Gene3D" id="2.40.290.10">
    <property type="match status" value="1"/>
</dbReference>
<dbReference type="GO" id="GO:0006310">
    <property type="term" value="P:DNA recombination"/>
    <property type="evidence" value="ECO:0007669"/>
    <property type="project" value="UniProtKB-KW"/>
</dbReference>
<dbReference type="GO" id="GO:0003690">
    <property type="term" value="F:double-stranded DNA binding"/>
    <property type="evidence" value="ECO:0007669"/>
    <property type="project" value="UniProtKB-UniRule"/>
</dbReference>
<dbReference type="AlphaFoldDB" id="A0A0W0GJM7"/>
<comment type="caution">
    <text evidence="4">The sequence shown here is derived from an EMBL/GenBank/DDBJ whole genome shotgun (WGS) entry which is preliminary data.</text>
</comment>
<dbReference type="STRING" id="1217799.DEALK_16060"/>
<keyword evidence="2" id="KW-0234">DNA repair</keyword>